<evidence type="ECO:0000313" key="2">
    <source>
        <dbReference type="Proteomes" id="UP000224460"/>
    </source>
</evidence>
<dbReference type="Proteomes" id="UP000224460">
    <property type="component" value="Unassembled WGS sequence"/>
</dbReference>
<dbReference type="EMBL" id="PEDL01000005">
    <property type="protein sequence ID" value="PHV71058.1"/>
    <property type="molecule type" value="Genomic_DNA"/>
</dbReference>
<evidence type="ECO:0000313" key="1">
    <source>
        <dbReference type="EMBL" id="PHV71058.1"/>
    </source>
</evidence>
<gene>
    <name evidence="1" type="ORF">CS063_06905</name>
</gene>
<accession>A0AC61DD65</accession>
<keyword evidence="2" id="KW-1185">Reference proteome</keyword>
<comment type="caution">
    <text evidence="1">The sequence shown here is derived from an EMBL/GenBank/DDBJ whole genome shotgun (WGS) entry which is preliminary data.</text>
</comment>
<name>A0AC61DD65_9FIRM</name>
<sequence>MTNKRVLLVGFYNEKALGVRYLANAIEKHGYEPHVLFFKGFNSIEPSKATEKELEMLRELIKEIKPCFIGLSVMSSLYLETIYLVNKTIKEHFDIPVAWGGVFATLMPEKAIKECDFVMRGEGEKTIVELLDALQNGESYETIQNLAYLNAQGEYICNEIRPLEQDIDLYGYPAIGAENMYLIHGDKIHRGDPQLKSFTYELNASRGCPFSCSYCSAINLRRLYKGKGRYVRFRTVESVMDELNEAKRKIPKLRVIHFWDEIFSDEEGWVEEFARRYKKEIGIPFRIWGHPMKVDKKIITHLVDAGLHQIVVGIQSGSPTVRKDTFHRPETQEQIIASSHILSECKVPKVYYDFMIRHPFENQEQLKETFYLCLELAHPFSLNIHGLNFLPATDIVQMAIDQGYHTKEELDSMMFSSIQEQYDQYWGPNVYHKITADNLWVALIYLTQFPQIREEVLRLAKEVEAGRGQKEVLKLKDKMERKTKISEYINKAKLVLKIK</sequence>
<protein>
    <submittedName>
        <fullName evidence="1">Uncharacterized protein</fullName>
    </submittedName>
</protein>
<proteinExistence type="predicted"/>
<organism evidence="1 2">
    <name type="scientific">Sporanaerobium hydrogeniformans</name>
    <dbReference type="NCBI Taxonomy" id="3072179"/>
    <lineage>
        <taxon>Bacteria</taxon>
        <taxon>Bacillati</taxon>
        <taxon>Bacillota</taxon>
        <taxon>Clostridia</taxon>
        <taxon>Lachnospirales</taxon>
        <taxon>Lachnospiraceae</taxon>
        <taxon>Sporanaerobium</taxon>
    </lineage>
</organism>
<reference evidence="1" key="1">
    <citation type="submission" date="2017-10" db="EMBL/GenBank/DDBJ databases">
        <title>Genome sequence of cellulolytic Lachnospiraceae bacterium XHS1971 isolated from hotspring sediment.</title>
        <authorList>
            <person name="Vasudevan G."/>
            <person name="Joshi A.J."/>
            <person name="Hivarkar S."/>
            <person name="Lanjekar V.B."/>
            <person name="Dhakephalkar P.K."/>
            <person name="Dagar S."/>
        </authorList>
    </citation>
    <scope>NUCLEOTIDE SEQUENCE</scope>
    <source>
        <strain evidence="1">XHS1971</strain>
    </source>
</reference>